<gene>
    <name evidence="3" type="ORF">LY90DRAFT_518986</name>
</gene>
<feature type="region of interest" description="Disordered" evidence="1">
    <location>
        <begin position="303"/>
        <end position="353"/>
    </location>
</feature>
<feature type="signal peptide" evidence="2">
    <location>
        <begin position="1"/>
        <end position="19"/>
    </location>
</feature>
<evidence type="ECO:0000313" key="3">
    <source>
        <dbReference type="EMBL" id="ORY08683.1"/>
    </source>
</evidence>
<dbReference type="AlphaFoldDB" id="A0A1Y1ZEI1"/>
<evidence type="ECO:0000256" key="2">
    <source>
        <dbReference type="SAM" id="SignalP"/>
    </source>
</evidence>
<feature type="compositionally biased region" description="Acidic residues" evidence="1">
    <location>
        <begin position="306"/>
        <end position="342"/>
    </location>
</feature>
<feature type="region of interest" description="Disordered" evidence="1">
    <location>
        <begin position="225"/>
        <end position="263"/>
    </location>
</feature>
<dbReference type="OrthoDB" id="10613901at2759"/>
<keyword evidence="2" id="KW-0732">Signal</keyword>
<protein>
    <submittedName>
        <fullName evidence="3">Uncharacterized protein</fullName>
    </submittedName>
</protein>
<sequence length="403" mass="45955">MFSIYKGLILFILIANTLALPVKRDGSEDKMVVFEKIRTVLNCVCYYEEGQSLDSDKVDEYCDCTPEKTESDRSLIKESEVNDLKKGKEENLGDVQKYGSADAAFFANLEENEAKEDQANEEQTSTEDEKTDNEVADENETNEEIPENDSIDDEIISNGNEKYIFGGLDPIINDDENDEIGGFDNARYLVDNSGKADTEAEDIYDEEGNIVHVQVELIGEAYEAENNEEDDENDEFGPTIIKDGNSRYIINSNGDEEFDDEEEIDFGDDYEEVNDENDEETGEFSEEVLRYRKKNQLNMVNINDGVDNDEANEDEANEDEANEDENNEDENNEDENDEDENNESSYDHINDDDDLRTIYKKLVVKKLKSDIKNMDSEKLIVNIIKEALKGKESSENPLKEILN</sequence>
<feature type="region of interest" description="Disordered" evidence="1">
    <location>
        <begin position="114"/>
        <end position="154"/>
    </location>
</feature>
<feature type="chain" id="PRO_5010994225" evidence="2">
    <location>
        <begin position="20"/>
        <end position="403"/>
    </location>
</feature>
<name>A0A1Y1ZEI1_9FUNG</name>
<dbReference type="EMBL" id="MCOG01000418">
    <property type="protein sequence ID" value="ORY08683.1"/>
    <property type="molecule type" value="Genomic_DNA"/>
</dbReference>
<accession>A0A1Y1ZEI1</accession>
<comment type="caution">
    <text evidence="3">The sequence shown here is derived from an EMBL/GenBank/DDBJ whole genome shotgun (WGS) entry which is preliminary data.</text>
</comment>
<feature type="compositionally biased region" description="Acidic residues" evidence="1">
    <location>
        <begin position="225"/>
        <end position="235"/>
    </location>
</feature>
<feature type="compositionally biased region" description="Acidic residues" evidence="1">
    <location>
        <begin position="254"/>
        <end position="263"/>
    </location>
</feature>
<dbReference type="STRING" id="1754190.A0A1Y1ZEI1"/>
<keyword evidence="4" id="KW-1185">Reference proteome</keyword>
<proteinExistence type="predicted"/>
<feature type="compositionally biased region" description="Acidic residues" evidence="1">
    <location>
        <begin position="124"/>
        <end position="154"/>
    </location>
</feature>
<evidence type="ECO:0000256" key="1">
    <source>
        <dbReference type="SAM" id="MobiDB-lite"/>
    </source>
</evidence>
<reference evidence="3 4" key="1">
    <citation type="submission" date="2016-08" db="EMBL/GenBank/DDBJ databases">
        <title>A Parts List for Fungal Cellulosomes Revealed by Comparative Genomics.</title>
        <authorList>
            <consortium name="DOE Joint Genome Institute"/>
            <person name="Haitjema C.H."/>
            <person name="Gilmore S.P."/>
            <person name="Henske J.K."/>
            <person name="Solomon K.V."/>
            <person name="De Groot R."/>
            <person name="Kuo A."/>
            <person name="Mondo S.J."/>
            <person name="Salamov A.A."/>
            <person name="Labutti K."/>
            <person name="Zhao Z."/>
            <person name="Chiniquy J."/>
            <person name="Barry K."/>
            <person name="Brewer H.M."/>
            <person name="Purvine S.O."/>
            <person name="Wright A.T."/>
            <person name="Boxma B."/>
            <person name="Van Alen T."/>
            <person name="Hackstein J.H."/>
            <person name="Baker S.E."/>
            <person name="Grigoriev I.V."/>
            <person name="O'Malley M.A."/>
        </authorList>
    </citation>
    <scope>NUCLEOTIDE SEQUENCE [LARGE SCALE GENOMIC DNA]</scope>
    <source>
        <strain evidence="3 4">G1</strain>
    </source>
</reference>
<dbReference type="Proteomes" id="UP000193920">
    <property type="component" value="Unassembled WGS sequence"/>
</dbReference>
<organism evidence="3 4">
    <name type="scientific">Neocallimastix californiae</name>
    <dbReference type="NCBI Taxonomy" id="1754190"/>
    <lineage>
        <taxon>Eukaryota</taxon>
        <taxon>Fungi</taxon>
        <taxon>Fungi incertae sedis</taxon>
        <taxon>Chytridiomycota</taxon>
        <taxon>Chytridiomycota incertae sedis</taxon>
        <taxon>Neocallimastigomycetes</taxon>
        <taxon>Neocallimastigales</taxon>
        <taxon>Neocallimastigaceae</taxon>
        <taxon>Neocallimastix</taxon>
    </lineage>
</organism>
<evidence type="ECO:0000313" key="4">
    <source>
        <dbReference type="Proteomes" id="UP000193920"/>
    </source>
</evidence>